<evidence type="ECO:0000259" key="3">
    <source>
        <dbReference type="PROSITE" id="PS51371"/>
    </source>
</evidence>
<evidence type="ECO:0000313" key="4">
    <source>
        <dbReference type="EMBL" id="ORL45968.1"/>
    </source>
</evidence>
<organism evidence="4 5">
    <name type="scientific">Zunongwangia atlantica 22II14-10F7</name>
    <dbReference type="NCBI Taxonomy" id="1185767"/>
    <lineage>
        <taxon>Bacteria</taxon>
        <taxon>Pseudomonadati</taxon>
        <taxon>Bacteroidota</taxon>
        <taxon>Flavobacteriia</taxon>
        <taxon>Flavobacteriales</taxon>
        <taxon>Flavobacteriaceae</taxon>
        <taxon>Zunongwangia</taxon>
    </lineage>
</organism>
<dbReference type="CDD" id="cd04629">
    <property type="entry name" value="CBS_pair_bac"/>
    <property type="match status" value="1"/>
</dbReference>
<dbReference type="AlphaFoldDB" id="A0A1Y1T4J5"/>
<feature type="domain" description="CBS" evidence="3">
    <location>
        <begin position="27"/>
        <end position="83"/>
    </location>
</feature>
<dbReference type="Pfam" id="PF00571">
    <property type="entry name" value="CBS"/>
    <property type="match status" value="2"/>
</dbReference>
<dbReference type="RefSeq" id="WP_084841089.1">
    <property type="nucleotide sequence ID" value="NZ_ARYN01000006.1"/>
</dbReference>
<evidence type="ECO:0000313" key="5">
    <source>
        <dbReference type="Proteomes" id="UP000192746"/>
    </source>
</evidence>
<accession>A0A1Y1T4J5</accession>
<sequence length="155" mass="17554">MGIKSFQGRRAAPVKVESAPILVEDYMASTLITFKKEQSVAEVMEAMIKNKISGAPVVNDFGELEGIISDGDCMKQISESRYFNMPIGDMKIENYMETNVAVIDRKLSIFDCAQLFYNHHCRRFPVIENGKLIGLISRKDILCAALRLRGHYWNC</sequence>
<dbReference type="EMBL" id="ARYN01000006">
    <property type="protein sequence ID" value="ORL45968.1"/>
    <property type="molecule type" value="Genomic_DNA"/>
</dbReference>
<protein>
    <submittedName>
        <fullName evidence="4">Inosine monophosphate dehydrogenase-related protein</fullName>
    </submittedName>
</protein>
<proteinExistence type="predicted"/>
<evidence type="ECO:0000256" key="2">
    <source>
        <dbReference type="PROSITE-ProRule" id="PRU00703"/>
    </source>
</evidence>
<keyword evidence="5" id="KW-1185">Reference proteome</keyword>
<dbReference type="PANTHER" id="PTHR48108:SF26">
    <property type="entry name" value="CBS DOMAIN-CONTAINING PROTEIN DDB_G0289609"/>
    <property type="match status" value="1"/>
</dbReference>
<dbReference type="InterPro" id="IPR051462">
    <property type="entry name" value="CBS_domain-containing"/>
</dbReference>
<dbReference type="InterPro" id="IPR000644">
    <property type="entry name" value="CBS_dom"/>
</dbReference>
<dbReference type="PANTHER" id="PTHR48108">
    <property type="entry name" value="CBS DOMAIN-CONTAINING PROTEIN CBSX2, CHLOROPLASTIC"/>
    <property type="match status" value="1"/>
</dbReference>
<dbReference type="SUPFAM" id="SSF54631">
    <property type="entry name" value="CBS-domain pair"/>
    <property type="match status" value="1"/>
</dbReference>
<dbReference type="Proteomes" id="UP000192746">
    <property type="component" value="Unassembled WGS sequence"/>
</dbReference>
<dbReference type="Gene3D" id="3.10.580.10">
    <property type="entry name" value="CBS-domain"/>
    <property type="match status" value="2"/>
</dbReference>
<comment type="caution">
    <text evidence="4">The sequence shown here is derived from an EMBL/GenBank/DDBJ whole genome shotgun (WGS) entry which is preliminary data.</text>
</comment>
<keyword evidence="1" id="KW-0677">Repeat</keyword>
<dbReference type="PROSITE" id="PS51371">
    <property type="entry name" value="CBS"/>
    <property type="match status" value="2"/>
</dbReference>
<dbReference type="InterPro" id="IPR044729">
    <property type="entry name" value="CBS_bac"/>
</dbReference>
<gene>
    <name evidence="4" type="ORF">IIF7_07606</name>
</gene>
<keyword evidence="2" id="KW-0129">CBS domain</keyword>
<dbReference type="InterPro" id="IPR046342">
    <property type="entry name" value="CBS_dom_sf"/>
</dbReference>
<dbReference type="STRING" id="1185767.IIF7_07606"/>
<evidence type="ECO:0000256" key="1">
    <source>
        <dbReference type="ARBA" id="ARBA00022737"/>
    </source>
</evidence>
<dbReference type="SMART" id="SM00116">
    <property type="entry name" value="CBS"/>
    <property type="match status" value="2"/>
</dbReference>
<reference evidence="4 5" key="1">
    <citation type="submission" date="2013-04" db="EMBL/GenBank/DDBJ databases">
        <title>Zunongwangia sp. 22II14-10F7 Genome Sequencing.</title>
        <authorList>
            <person name="Lai Q."/>
            <person name="Shao Z."/>
        </authorList>
    </citation>
    <scope>NUCLEOTIDE SEQUENCE [LARGE SCALE GENOMIC DNA]</scope>
    <source>
        <strain evidence="4 5">22II14-10F7</strain>
    </source>
</reference>
<name>A0A1Y1T4J5_9FLAO</name>
<feature type="domain" description="CBS" evidence="3">
    <location>
        <begin position="96"/>
        <end position="155"/>
    </location>
</feature>
<dbReference type="OrthoDB" id="9790355at2"/>